<organism evidence="2">
    <name type="scientific">marine sediment metagenome</name>
    <dbReference type="NCBI Taxonomy" id="412755"/>
    <lineage>
        <taxon>unclassified sequences</taxon>
        <taxon>metagenomes</taxon>
        <taxon>ecological metagenomes</taxon>
    </lineage>
</organism>
<comment type="caution">
    <text evidence="2">The sequence shown here is derived from an EMBL/GenBank/DDBJ whole genome shotgun (WGS) entry which is preliminary data.</text>
</comment>
<name>A0A0F9HTD9_9ZZZZ</name>
<dbReference type="EMBL" id="LAZR01023471">
    <property type="protein sequence ID" value="KKL78397.1"/>
    <property type="molecule type" value="Genomic_DNA"/>
</dbReference>
<evidence type="ECO:0000313" key="2">
    <source>
        <dbReference type="EMBL" id="KKL78397.1"/>
    </source>
</evidence>
<gene>
    <name evidence="2" type="ORF">LCGC14_2025290</name>
</gene>
<keyword evidence="1" id="KW-0812">Transmembrane</keyword>
<dbReference type="AlphaFoldDB" id="A0A0F9HTD9"/>
<evidence type="ECO:0000256" key="1">
    <source>
        <dbReference type="SAM" id="Phobius"/>
    </source>
</evidence>
<feature type="transmembrane region" description="Helical" evidence="1">
    <location>
        <begin position="163"/>
        <end position="196"/>
    </location>
</feature>
<keyword evidence="1" id="KW-0472">Membrane</keyword>
<proteinExistence type="predicted"/>
<reference evidence="2" key="1">
    <citation type="journal article" date="2015" name="Nature">
        <title>Complex archaea that bridge the gap between prokaryotes and eukaryotes.</title>
        <authorList>
            <person name="Spang A."/>
            <person name="Saw J.H."/>
            <person name="Jorgensen S.L."/>
            <person name="Zaremba-Niedzwiedzka K."/>
            <person name="Martijn J."/>
            <person name="Lind A.E."/>
            <person name="van Eijk R."/>
            <person name="Schleper C."/>
            <person name="Guy L."/>
            <person name="Ettema T.J."/>
        </authorList>
    </citation>
    <scope>NUCLEOTIDE SEQUENCE</scope>
</reference>
<keyword evidence="1" id="KW-1133">Transmembrane helix</keyword>
<feature type="non-terminal residue" evidence="2">
    <location>
        <position position="1"/>
    </location>
</feature>
<sequence>LDVTPSLVGNVIIQWIPSSGNLQPDADGNVTVTQILNSFNITIGDVNVIVSSGVDTNIIYSQIFTVNATDVNLTYEIDVNGITTRQNLLGISLDIFDVNGVLIQQAQSSKYTLFATDIIDGAELIRSGLGVVLSVVVAVLISFIAIALITNFSVGEDLNFIGIAAFLLTGVFVMLGFIAFNTWAFATLLSIGLMFLGSRN</sequence>
<feature type="transmembrane region" description="Helical" evidence="1">
    <location>
        <begin position="129"/>
        <end position="151"/>
    </location>
</feature>
<protein>
    <submittedName>
        <fullName evidence="2">Uncharacterized protein</fullName>
    </submittedName>
</protein>
<accession>A0A0F9HTD9</accession>